<proteinExistence type="predicted"/>
<gene>
    <name evidence="2" type="ORF">NFX39_01760</name>
</gene>
<accession>A0ABT0ZPA2</accession>
<keyword evidence="3" id="KW-1185">Reference proteome</keyword>
<evidence type="ECO:0000313" key="2">
    <source>
        <dbReference type="EMBL" id="MCO0831820.1"/>
    </source>
</evidence>
<comment type="caution">
    <text evidence="2">The sequence shown here is derived from an EMBL/GenBank/DDBJ whole genome shotgun (WGS) entry which is preliminary data.</text>
</comment>
<feature type="compositionally biased region" description="Basic and acidic residues" evidence="1">
    <location>
        <begin position="31"/>
        <end position="43"/>
    </location>
</feature>
<feature type="region of interest" description="Disordered" evidence="1">
    <location>
        <begin position="31"/>
        <end position="57"/>
    </location>
</feature>
<evidence type="ECO:0000313" key="3">
    <source>
        <dbReference type="Proteomes" id="UP001523234"/>
    </source>
</evidence>
<dbReference type="EMBL" id="JAMWYK010000001">
    <property type="protein sequence ID" value="MCO0831820.1"/>
    <property type="molecule type" value="Genomic_DNA"/>
</dbReference>
<sequence length="147" mass="16701">MFQSHKIKIAFTILVIIATASLVFMTQDSKPKSHPDHYQDQNRDVNAQQSSSSSDKLSYYSGQKVTHIPMTDGTVDNGATYWTAKMTIDGKKTTVVASYYRMGYFSIYTKQPTNKIQSFTYKGDDYQKFIGAKDLDEIASKSEPYNY</sequence>
<organism evidence="2 3">
    <name type="scientific">Fructobacillus apis</name>
    <dbReference type="NCBI Taxonomy" id="2935017"/>
    <lineage>
        <taxon>Bacteria</taxon>
        <taxon>Bacillati</taxon>
        <taxon>Bacillota</taxon>
        <taxon>Bacilli</taxon>
        <taxon>Lactobacillales</taxon>
        <taxon>Lactobacillaceae</taxon>
        <taxon>Fructobacillus</taxon>
    </lineage>
</organism>
<evidence type="ECO:0000256" key="1">
    <source>
        <dbReference type="SAM" id="MobiDB-lite"/>
    </source>
</evidence>
<protein>
    <submittedName>
        <fullName evidence="2">Uncharacterized protein</fullName>
    </submittedName>
</protein>
<dbReference type="RefSeq" id="WP_252442434.1">
    <property type="nucleotide sequence ID" value="NZ_JAMWYK010000001.1"/>
</dbReference>
<reference evidence="2 3" key="1">
    <citation type="submission" date="2022-06" db="EMBL/GenBank/DDBJ databases">
        <title>Fructobacillus taiwanensis sp. nov., isolated from the honeybee.</title>
        <authorList>
            <person name="Chen Y.-S."/>
            <person name="Wang L.-T."/>
            <person name="Lee Y.-S."/>
            <person name="Chang Y.-C."/>
            <person name="Wu H.-C."/>
            <person name="Liao C.-Y."/>
            <person name="Chen W.-H."/>
            <person name="Deng J.-N."/>
            <person name="Wang Y.-H."/>
        </authorList>
    </citation>
    <scope>NUCLEOTIDE SEQUENCE [LARGE SCALE GENOMIC DNA]</scope>
    <source>
        <strain evidence="2 3">W13</strain>
    </source>
</reference>
<name>A0ABT0ZPA2_9LACO</name>
<dbReference type="Proteomes" id="UP001523234">
    <property type="component" value="Unassembled WGS sequence"/>
</dbReference>